<comment type="caution">
    <text evidence="7">The sequence shown here is derived from an EMBL/GenBank/DDBJ whole genome shotgun (WGS) entry which is preliminary data.</text>
</comment>
<dbReference type="EMBL" id="JACVVK020000067">
    <property type="protein sequence ID" value="KAK7496352.1"/>
    <property type="molecule type" value="Genomic_DNA"/>
</dbReference>
<evidence type="ECO:0000256" key="3">
    <source>
        <dbReference type="ARBA" id="ARBA00022692"/>
    </source>
</evidence>
<evidence type="ECO:0000256" key="5">
    <source>
        <dbReference type="ARBA" id="ARBA00023136"/>
    </source>
</evidence>
<evidence type="ECO:0000256" key="2">
    <source>
        <dbReference type="ARBA" id="ARBA00009190"/>
    </source>
</evidence>
<protein>
    <recommendedName>
        <fullName evidence="6">GDT1 family protein</fullName>
    </recommendedName>
</protein>
<evidence type="ECO:0000256" key="4">
    <source>
        <dbReference type="ARBA" id="ARBA00022989"/>
    </source>
</evidence>
<dbReference type="AlphaFoldDB" id="A0ABD0LA17"/>
<evidence type="ECO:0000256" key="6">
    <source>
        <dbReference type="RuleBase" id="RU365102"/>
    </source>
</evidence>
<dbReference type="Proteomes" id="UP001519460">
    <property type="component" value="Unassembled WGS sequence"/>
</dbReference>
<feature type="transmembrane region" description="Helical" evidence="6">
    <location>
        <begin position="13"/>
        <end position="33"/>
    </location>
</feature>
<reference evidence="7 8" key="1">
    <citation type="journal article" date="2023" name="Sci. Data">
        <title>Genome assembly of the Korean intertidal mud-creeper Batillaria attramentaria.</title>
        <authorList>
            <person name="Patra A.K."/>
            <person name="Ho P.T."/>
            <person name="Jun S."/>
            <person name="Lee S.J."/>
            <person name="Kim Y."/>
            <person name="Won Y.J."/>
        </authorList>
    </citation>
    <scope>NUCLEOTIDE SEQUENCE [LARGE SCALE GENOMIC DNA]</scope>
    <source>
        <strain evidence="7">Wonlab-2016</strain>
    </source>
</reference>
<gene>
    <name evidence="7" type="ORF">BaRGS_00012274</name>
</gene>
<dbReference type="InterPro" id="IPR001727">
    <property type="entry name" value="GDT1-like"/>
</dbReference>
<feature type="transmembrane region" description="Helical" evidence="6">
    <location>
        <begin position="207"/>
        <end position="225"/>
    </location>
</feature>
<proteinExistence type="inferred from homology"/>
<keyword evidence="8" id="KW-1185">Reference proteome</keyword>
<dbReference type="GO" id="GO:0016020">
    <property type="term" value="C:membrane"/>
    <property type="evidence" value="ECO:0007669"/>
    <property type="project" value="UniProtKB-SubCell"/>
</dbReference>
<dbReference type="InterPro" id="IPR049555">
    <property type="entry name" value="GDT1-like_CS"/>
</dbReference>
<keyword evidence="3 6" id="KW-0812">Transmembrane</keyword>
<comment type="subcellular location">
    <subcellularLocation>
        <location evidence="1 6">Membrane</location>
        <topology evidence="1 6">Multi-pass membrane protein</topology>
    </subcellularLocation>
</comment>
<evidence type="ECO:0000313" key="7">
    <source>
        <dbReference type="EMBL" id="KAK7496352.1"/>
    </source>
</evidence>
<feature type="transmembrane region" description="Helical" evidence="6">
    <location>
        <begin position="54"/>
        <end position="78"/>
    </location>
</feature>
<dbReference type="GO" id="GO:0006816">
    <property type="term" value="P:calcium ion transport"/>
    <property type="evidence" value="ECO:0007669"/>
    <property type="project" value="UniProtKB-ARBA"/>
</dbReference>
<dbReference type="PANTHER" id="PTHR12608:SF1">
    <property type="entry name" value="TRANSMEMBRANE PROTEIN 165"/>
    <property type="match status" value="1"/>
</dbReference>
<evidence type="ECO:0000313" key="8">
    <source>
        <dbReference type="Proteomes" id="UP001519460"/>
    </source>
</evidence>
<comment type="caution">
    <text evidence="6">Lacks conserved residue(s) required for the propagation of feature annotation.</text>
</comment>
<evidence type="ECO:0000256" key="1">
    <source>
        <dbReference type="ARBA" id="ARBA00004141"/>
    </source>
</evidence>
<dbReference type="PROSITE" id="PS01214">
    <property type="entry name" value="UPF0016"/>
    <property type="match status" value="1"/>
</dbReference>
<dbReference type="Pfam" id="PF01169">
    <property type="entry name" value="GDT1"/>
    <property type="match status" value="2"/>
</dbReference>
<keyword evidence="4 6" id="KW-1133">Transmembrane helix</keyword>
<sequence>MEVETEAKDPPRMLANMGGFVSSLLASLSFITLSEVGDKTFFIAAILAMRHSRMLVFSGAMVANTIMYILTVGLGFVFTVVPHTVTKLVSSALFAVFGIQMIREGKNTKITSMIQQIETCATNSNDEPGLRFQGLRQAVTSSTFVRAFSLTFVAEWGDRSQLATILLGASQNITGVLIGGLLGHTVCTCFAVVSGHLAARHISLPKVHILGGLVFLVFAVATLFMDD</sequence>
<accession>A0ABD0LA17</accession>
<organism evidence="7 8">
    <name type="scientific">Batillaria attramentaria</name>
    <dbReference type="NCBI Taxonomy" id="370345"/>
    <lineage>
        <taxon>Eukaryota</taxon>
        <taxon>Metazoa</taxon>
        <taxon>Spiralia</taxon>
        <taxon>Lophotrochozoa</taxon>
        <taxon>Mollusca</taxon>
        <taxon>Gastropoda</taxon>
        <taxon>Caenogastropoda</taxon>
        <taxon>Sorbeoconcha</taxon>
        <taxon>Cerithioidea</taxon>
        <taxon>Batillariidae</taxon>
        <taxon>Batillaria</taxon>
    </lineage>
</organism>
<comment type="similarity">
    <text evidence="2 6">Belongs to the GDT1 family.</text>
</comment>
<name>A0ABD0LA17_9CAEN</name>
<keyword evidence="5 6" id="KW-0472">Membrane</keyword>
<dbReference type="PANTHER" id="PTHR12608">
    <property type="entry name" value="TRANSMEMBRANE PROTEIN HTP-1 RELATED"/>
    <property type="match status" value="1"/>
</dbReference>